<name>A0AAU9XM22_9CNID</name>
<evidence type="ECO:0000256" key="2">
    <source>
        <dbReference type="SAM" id="Phobius"/>
    </source>
</evidence>
<dbReference type="AlphaFoldDB" id="A0AAU9XM22"/>
<evidence type="ECO:0000313" key="3">
    <source>
        <dbReference type="EMBL" id="CAH3152714.1"/>
    </source>
</evidence>
<evidence type="ECO:0000256" key="1">
    <source>
        <dbReference type="SAM" id="MobiDB-lite"/>
    </source>
</evidence>
<comment type="caution">
    <text evidence="3">The sequence shown here is derived from an EMBL/GenBank/DDBJ whole genome shotgun (WGS) entry which is preliminary data.</text>
</comment>
<gene>
    <name evidence="3" type="ORF">PMEA_00026807</name>
</gene>
<dbReference type="EMBL" id="CALNXJ010000051">
    <property type="protein sequence ID" value="CAH3152714.1"/>
    <property type="molecule type" value="Genomic_DNA"/>
</dbReference>
<sequence length="131" mass="15529">MERSTGIFDSHSTVFQKTMYITIIWLTSFLFCGIIWEIIQRCRTRAKVTSHDSRQELRTELKGMVESFNENIRTIKKELASRHTRERKELLTSIEKQRGRKYLSSVELSELDNPYFEPEPDEQVSPKDKLD</sequence>
<protein>
    <submittedName>
        <fullName evidence="3">Uncharacterized protein</fullName>
    </submittedName>
</protein>
<dbReference type="Proteomes" id="UP001159428">
    <property type="component" value="Unassembled WGS sequence"/>
</dbReference>
<accession>A0AAU9XM22</accession>
<keyword evidence="2" id="KW-0812">Transmembrane</keyword>
<feature type="transmembrane region" description="Helical" evidence="2">
    <location>
        <begin position="20"/>
        <end position="39"/>
    </location>
</feature>
<feature type="region of interest" description="Disordered" evidence="1">
    <location>
        <begin position="111"/>
        <end position="131"/>
    </location>
</feature>
<evidence type="ECO:0000313" key="4">
    <source>
        <dbReference type="Proteomes" id="UP001159428"/>
    </source>
</evidence>
<keyword evidence="2" id="KW-1133">Transmembrane helix</keyword>
<organism evidence="3 4">
    <name type="scientific">Pocillopora meandrina</name>
    <dbReference type="NCBI Taxonomy" id="46732"/>
    <lineage>
        <taxon>Eukaryota</taxon>
        <taxon>Metazoa</taxon>
        <taxon>Cnidaria</taxon>
        <taxon>Anthozoa</taxon>
        <taxon>Hexacorallia</taxon>
        <taxon>Scleractinia</taxon>
        <taxon>Astrocoeniina</taxon>
        <taxon>Pocilloporidae</taxon>
        <taxon>Pocillopora</taxon>
    </lineage>
</organism>
<keyword evidence="4" id="KW-1185">Reference proteome</keyword>
<keyword evidence="2" id="KW-0472">Membrane</keyword>
<reference evidence="3 4" key="1">
    <citation type="submission" date="2022-05" db="EMBL/GenBank/DDBJ databases">
        <authorList>
            <consortium name="Genoscope - CEA"/>
            <person name="William W."/>
        </authorList>
    </citation>
    <scope>NUCLEOTIDE SEQUENCE [LARGE SCALE GENOMIC DNA]</scope>
</reference>
<proteinExistence type="predicted"/>
<feature type="non-terminal residue" evidence="3">
    <location>
        <position position="131"/>
    </location>
</feature>